<feature type="transmembrane region" description="Helical" evidence="7">
    <location>
        <begin position="33"/>
        <end position="51"/>
    </location>
</feature>
<dbReference type="AlphaFoldDB" id="A0A1E3H2D8"/>
<comment type="similarity">
    <text evidence="2">Belongs to the CbiQ family.</text>
</comment>
<evidence type="ECO:0000313" key="9">
    <source>
        <dbReference type="Proteomes" id="UP000094622"/>
    </source>
</evidence>
<sequence>MAAPLKLALVLAALVALGNLAVGQPGNALVAALRVLALMSAAAAVSLTTPMDAILGLIERGLAPFGPRGRRAAAWLGLAVGLVLRLVPQIFAEIGLIREAQAARGLRVSPLHLVVPLVIRNLVRADDIAEALEARGFPPDGVSPDGGTADRVPADGRGKGTDHDQS</sequence>
<proteinExistence type="inferred from homology"/>
<reference evidence="8 9" key="1">
    <citation type="submission" date="2016-07" db="EMBL/GenBank/DDBJ databases">
        <title>Draft Genome Sequence of Methylobrevis pamukkalensis PK2.</title>
        <authorList>
            <person name="Vasilenko O.V."/>
            <person name="Doronina N.V."/>
            <person name="Shmareva M.N."/>
            <person name="Tarlachkov S.V."/>
            <person name="Mustakhimov I."/>
            <person name="Trotsenko Y.A."/>
        </authorList>
    </citation>
    <scope>NUCLEOTIDE SEQUENCE [LARGE SCALE GENOMIC DNA]</scope>
    <source>
        <strain evidence="8 9">PK2</strain>
    </source>
</reference>
<name>A0A1E3H2D8_9HYPH</name>
<dbReference type="CDD" id="cd16914">
    <property type="entry name" value="EcfT"/>
    <property type="match status" value="1"/>
</dbReference>
<dbReference type="EMBL" id="MCRJ01000078">
    <property type="protein sequence ID" value="ODN69701.1"/>
    <property type="molecule type" value="Genomic_DNA"/>
</dbReference>
<dbReference type="InterPro" id="IPR003339">
    <property type="entry name" value="ABC/ECF_trnsptr_transmembrane"/>
</dbReference>
<evidence type="ECO:0000313" key="8">
    <source>
        <dbReference type="EMBL" id="ODN69701.1"/>
    </source>
</evidence>
<evidence type="ECO:0000256" key="4">
    <source>
        <dbReference type="ARBA" id="ARBA00022989"/>
    </source>
</evidence>
<evidence type="ECO:0000256" key="3">
    <source>
        <dbReference type="ARBA" id="ARBA00022692"/>
    </source>
</evidence>
<keyword evidence="5 7" id="KW-0472">Membrane</keyword>
<evidence type="ECO:0000256" key="6">
    <source>
        <dbReference type="SAM" id="MobiDB-lite"/>
    </source>
</evidence>
<dbReference type="Proteomes" id="UP000094622">
    <property type="component" value="Unassembled WGS sequence"/>
</dbReference>
<comment type="subcellular location">
    <subcellularLocation>
        <location evidence="1">Membrane</location>
        <topology evidence="1">Multi-pass membrane protein</topology>
    </subcellularLocation>
</comment>
<feature type="compositionally biased region" description="Basic and acidic residues" evidence="6">
    <location>
        <begin position="152"/>
        <end position="166"/>
    </location>
</feature>
<protein>
    <submittedName>
        <fullName evidence="8">Energy-coupling factor transporter transmembrane protein BioN</fullName>
    </submittedName>
</protein>
<keyword evidence="3 7" id="KW-0812">Transmembrane</keyword>
<evidence type="ECO:0000256" key="5">
    <source>
        <dbReference type="ARBA" id="ARBA00023136"/>
    </source>
</evidence>
<feature type="transmembrane region" description="Helical" evidence="7">
    <location>
        <begin position="72"/>
        <end position="91"/>
    </location>
</feature>
<evidence type="ECO:0000256" key="2">
    <source>
        <dbReference type="ARBA" id="ARBA00008564"/>
    </source>
</evidence>
<gene>
    <name evidence="8" type="primary">bioN</name>
    <name evidence="8" type="ORF">A6302_02995</name>
</gene>
<accession>A0A1E3H2D8</accession>
<feature type="region of interest" description="Disordered" evidence="6">
    <location>
        <begin position="136"/>
        <end position="166"/>
    </location>
</feature>
<dbReference type="Pfam" id="PF02361">
    <property type="entry name" value="CbiQ"/>
    <property type="match status" value="1"/>
</dbReference>
<evidence type="ECO:0000256" key="1">
    <source>
        <dbReference type="ARBA" id="ARBA00004141"/>
    </source>
</evidence>
<comment type="caution">
    <text evidence="8">The sequence shown here is derived from an EMBL/GenBank/DDBJ whole genome shotgun (WGS) entry which is preliminary data.</text>
</comment>
<keyword evidence="9" id="KW-1185">Reference proteome</keyword>
<dbReference type="GO" id="GO:0005886">
    <property type="term" value="C:plasma membrane"/>
    <property type="evidence" value="ECO:0007669"/>
    <property type="project" value="UniProtKB-ARBA"/>
</dbReference>
<dbReference type="RefSeq" id="WP_069307444.1">
    <property type="nucleotide sequence ID" value="NZ_MCRJ01000078.1"/>
</dbReference>
<organism evidence="8 9">
    <name type="scientific">Methylobrevis pamukkalensis</name>
    <dbReference type="NCBI Taxonomy" id="1439726"/>
    <lineage>
        <taxon>Bacteria</taxon>
        <taxon>Pseudomonadati</taxon>
        <taxon>Pseudomonadota</taxon>
        <taxon>Alphaproteobacteria</taxon>
        <taxon>Hyphomicrobiales</taxon>
        <taxon>Pleomorphomonadaceae</taxon>
        <taxon>Methylobrevis</taxon>
    </lineage>
</organism>
<keyword evidence="4 7" id="KW-1133">Transmembrane helix</keyword>
<evidence type="ECO:0000256" key="7">
    <source>
        <dbReference type="SAM" id="Phobius"/>
    </source>
</evidence>